<name>A0A222YDV5_LEUME</name>
<dbReference type="Gene3D" id="1.20.1050.10">
    <property type="match status" value="1"/>
</dbReference>
<dbReference type="AlphaFoldDB" id="A0A222YDV5"/>
<dbReference type="PANTHER" id="PTHR32419">
    <property type="entry name" value="GLUTATHIONYL-HYDROQUINONE REDUCTASE"/>
    <property type="match status" value="1"/>
</dbReference>
<dbReference type="InterPro" id="IPR036282">
    <property type="entry name" value="Glutathione-S-Trfase_C_sf"/>
</dbReference>
<dbReference type="GO" id="GO:0005737">
    <property type="term" value="C:cytoplasm"/>
    <property type="evidence" value="ECO:0007669"/>
    <property type="project" value="TreeGrafter"/>
</dbReference>
<dbReference type="GO" id="GO:0004364">
    <property type="term" value="F:glutathione transferase activity"/>
    <property type="evidence" value="ECO:0007669"/>
    <property type="project" value="InterPro"/>
</dbReference>
<dbReference type="Pfam" id="PF13410">
    <property type="entry name" value="GST_C_2"/>
    <property type="match status" value="1"/>
</dbReference>
<evidence type="ECO:0000256" key="1">
    <source>
        <dbReference type="SAM" id="MobiDB-lite"/>
    </source>
</evidence>
<evidence type="ECO:0000313" key="3">
    <source>
        <dbReference type="Proteomes" id="UP000469952"/>
    </source>
</evidence>
<dbReference type="OrthoDB" id="9769158at2"/>
<evidence type="ECO:0000313" key="2">
    <source>
        <dbReference type="EMBL" id="MQR26841.1"/>
    </source>
</evidence>
<dbReference type="Proteomes" id="UP000469952">
    <property type="component" value="Unassembled WGS sequence"/>
</dbReference>
<dbReference type="Gene3D" id="3.40.30.10">
    <property type="entry name" value="Glutaredoxin"/>
    <property type="match status" value="1"/>
</dbReference>
<comment type="caution">
    <text evidence="2">The sequence shown here is derived from an EMBL/GenBank/DDBJ whole genome shotgun (WGS) entry which is preliminary data.</text>
</comment>
<dbReference type="SUPFAM" id="SSF47616">
    <property type="entry name" value="GST C-terminal domain-like"/>
    <property type="match status" value="1"/>
</dbReference>
<dbReference type="GeneID" id="29577740"/>
<feature type="region of interest" description="Disordered" evidence="1">
    <location>
        <begin position="30"/>
        <end position="51"/>
    </location>
</feature>
<proteinExistence type="predicted"/>
<dbReference type="InterPro" id="IPR016639">
    <property type="entry name" value="GST_Omega/GSH"/>
</dbReference>
<accession>A0A222YDV5</accession>
<gene>
    <name evidence="2" type="ORF">GFV13_06075</name>
</gene>
<keyword evidence="2" id="KW-0808">Transferase</keyword>
<dbReference type="STRING" id="1245.ARA02_00485"/>
<sequence>MSDQTLQKELENIEVTDTLQACPIDFSQSKVANPRAHQKQKEYDNGKDKSNFNEREKFSAYQGPQFKARFTDGTLPVTPNRYRLIWSRHCPWANRIAIGIDLLGLDQVISNGIVDPLRPAGVVGDWFFTLDDGDVDPVLGIHSLGEAYRLADPSYDKRTTVPALVDTQTGKVVNNDYNNLIKEFALAWQEYVPETAPDLYPKNLRSDIDALSDIILMDINYAVNEAGHGRSQADYKKWYDKVFNRLDWLEERLANQRYLFGDQITLVDINLYVTLSRFDLVFYQKYFVNKKRLVDYPNLWNYAKDLYAIPAFGDNTNFESMRQRFYEVDHTPQEDLPRIIPLGPDDSIWEEANDRAEKFG</sequence>
<organism evidence="2 3">
    <name type="scientific">Leuconostoc mesenteroides</name>
    <dbReference type="NCBI Taxonomy" id="1245"/>
    <lineage>
        <taxon>Bacteria</taxon>
        <taxon>Bacillati</taxon>
        <taxon>Bacillota</taxon>
        <taxon>Bacilli</taxon>
        <taxon>Lactobacillales</taxon>
        <taxon>Lactobacillaceae</taxon>
        <taxon>Leuconostoc</taxon>
    </lineage>
</organism>
<feature type="compositionally biased region" description="Basic and acidic residues" evidence="1">
    <location>
        <begin position="39"/>
        <end position="51"/>
    </location>
</feature>
<dbReference type="OMA" id="PWANRAI"/>
<dbReference type="EMBL" id="WIPA01000007">
    <property type="protein sequence ID" value="MQR26841.1"/>
    <property type="molecule type" value="Genomic_DNA"/>
</dbReference>
<dbReference type="PANTHER" id="PTHR32419:SF6">
    <property type="entry name" value="GLUTATHIONE S-TRANSFERASE OMEGA-LIKE 1-RELATED"/>
    <property type="match status" value="1"/>
</dbReference>
<reference evidence="2 3" key="1">
    <citation type="submission" date="2019-10" db="EMBL/GenBank/DDBJ databases">
        <title>WGS of Leuconostoc mesenteroides.</title>
        <authorList>
            <person name="Melo Bolivar J."/>
            <person name="Marino-Ramirez L."/>
            <person name="Villamil Diaz L.M."/>
        </authorList>
    </citation>
    <scope>NUCLEOTIDE SEQUENCE [LARGE SCALE GENOMIC DNA]</scope>
    <source>
        <strain evidence="2 3">M11</strain>
    </source>
</reference>
<dbReference type="PROSITE" id="PS50405">
    <property type="entry name" value="GST_CTER"/>
    <property type="match status" value="1"/>
</dbReference>
<protein>
    <submittedName>
        <fullName evidence="2">Glutathione S-transferase family protein</fullName>
    </submittedName>
</protein>
<dbReference type="RefSeq" id="WP_011679078.1">
    <property type="nucleotide sequence ID" value="NZ_AP017936.1"/>
</dbReference>
<dbReference type="InterPro" id="IPR010987">
    <property type="entry name" value="Glutathione-S-Trfase_C-like"/>
</dbReference>